<protein>
    <submittedName>
        <fullName evidence="1">Uncharacterized protein</fullName>
    </submittedName>
</protein>
<evidence type="ECO:0000313" key="1">
    <source>
        <dbReference type="EMBL" id="SHE54292.1"/>
    </source>
</evidence>
<dbReference type="Proteomes" id="UP000184509">
    <property type="component" value="Unassembled WGS sequence"/>
</dbReference>
<keyword evidence="2" id="KW-1185">Reference proteome</keyword>
<dbReference type="EMBL" id="FQTV01000002">
    <property type="protein sequence ID" value="SHE54292.1"/>
    <property type="molecule type" value="Genomic_DNA"/>
</dbReference>
<gene>
    <name evidence="1" type="ORF">SAMN05444405_10247</name>
</gene>
<reference evidence="1 2" key="1">
    <citation type="submission" date="2016-11" db="EMBL/GenBank/DDBJ databases">
        <authorList>
            <person name="Jaros S."/>
            <person name="Januszkiewicz K."/>
            <person name="Wedrychowicz H."/>
        </authorList>
    </citation>
    <scope>NUCLEOTIDE SEQUENCE [LARGE SCALE GENOMIC DNA]</scope>
    <source>
        <strain evidence="1 2">DSM 26991</strain>
    </source>
</reference>
<evidence type="ECO:0000313" key="2">
    <source>
        <dbReference type="Proteomes" id="UP000184509"/>
    </source>
</evidence>
<dbReference type="STRING" id="1297750.SAMN05444405_10247"/>
<name>A0A1M4UBV8_9BACE</name>
<proteinExistence type="predicted"/>
<sequence>MRQLIFNLLALMSTIVYGQEKIEKGLRTWRYETNDN</sequence>
<dbReference type="AlphaFoldDB" id="A0A1M4UBV8"/>
<organism evidence="1 2">
    <name type="scientific">Bacteroides luti</name>
    <dbReference type="NCBI Taxonomy" id="1297750"/>
    <lineage>
        <taxon>Bacteria</taxon>
        <taxon>Pseudomonadati</taxon>
        <taxon>Bacteroidota</taxon>
        <taxon>Bacteroidia</taxon>
        <taxon>Bacteroidales</taxon>
        <taxon>Bacteroidaceae</taxon>
        <taxon>Bacteroides</taxon>
    </lineage>
</organism>
<accession>A0A1M4UBV8</accession>